<evidence type="ECO:0000256" key="9">
    <source>
        <dbReference type="ARBA" id="ARBA00037922"/>
    </source>
</evidence>
<comment type="catalytic activity">
    <reaction evidence="12 13">
        <text>(S)-2,3,4,5-tetrahydrodipicolinate + NAD(+) + H2O = (2S,4S)-4-hydroxy-2,3,4,5-tetrahydrodipicolinate + NADH + H(+)</text>
        <dbReference type="Rhea" id="RHEA:35323"/>
        <dbReference type="ChEBI" id="CHEBI:15377"/>
        <dbReference type="ChEBI" id="CHEBI:15378"/>
        <dbReference type="ChEBI" id="CHEBI:16845"/>
        <dbReference type="ChEBI" id="CHEBI:57540"/>
        <dbReference type="ChEBI" id="CHEBI:57945"/>
        <dbReference type="ChEBI" id="CHEBI:67139"/>
        <dbReference type="EC" id="1.17.1.8"/>
    </reaction>
</comment>
<dbReference type="CDD" id="cd02274">
    <property type="entry name" value="DHDPR_N"/>
    <property type="match status" value="1"/>
</dbReference>
<feature type="binding site" evidence="13">
    <location>
        <position position="36"/>
    </location>
    <ligand>
        <name>NAD(+)</name>
        <dbReference type="ChEBI" id="CHEBI:57540"/>
    </ligand>
</feature>
<feature type="active site" description="Proton donor" evidence="13">
    <location>
        <position position="157"/>
    </location>
</feature>
<evidence type="ECO:0000259" key="14">
    <source>
        <dbReference type="Pfam" id="PF01113"/>
    </source>
</evidence>
<feature type="binding site" evidence="13">
    <location>
        <begin position="97"/>
        <end position="99"/>
    </location>
    <ligand>
        <name>NAD(+)</name>
        <dbReference type="ChEBI" id="CHEBI:57540"/>
    </ligand>
</feature>
<keyword evidence="17" id="KW-1185">Reference proteome</keyword>
<keyword evidence="3 13" id="KW-0028">Amino-acid biosynthesis</keyword>
<dbReference type="Gene3D" id="3.30.360.10">
    <property type="entry name" value="Dihydrodipicolinate Reductase, domain 2"/>
    <property type="match status" value="1"/>
</dbReference>
<evidence type="ECO:0000313" key="17">
    <source>
        <dbReference type="Proteomes" id="UP000245380"/>
    </source>
</evidence>
<dbReference type="InterPro" id="IPR023940">
    <property type="entry name" value="DHDPR_bac"/>
</dbReference>
<dbReference type="PROSITE" id="PS01298">
    <property type="entry name" value="DAPB"/>
    <property type="match status" value="1"/>
</dbReference>
<sequence length="249" mass="26743">MEPIRVVIAGIRGKMGREAVLAVTNAKGMTLVAGIDRPRTYTEASVASADVSFPIYTDPSLCFVEQKPDVYVDLTDAKGAQSNALAAVEAGVRPVIGATGLDAEFLQMLDQELQQAELGGLFAPNFAIGALLMMRMSALIAPFLPDIEIIEYHHATKKDSPSGTAKKTAEEIARALIESGKEVPPIPIHSVRLPGFVAHQEVIFGGNGEHLTIRHDSMSRVSFMPGILLGIQRVMNVVGLVNGLEHFLF</sequence>
<dbReference type="PIRSF" id="PIRSF000161">
    <property type="entry name" value="DHPR"/>
    <property type="match status" value="1"/>
</dbReference>
<name>A0A2U3D712_SULT2</name>
<dbReference type="SUPFAM" id="SSF55347">
    <property type="entry name" value="Glyceraldehyde-3-phosphate dehydrogenase-like, C-terminal domain"/>
    <property type="match status" value="1"/>
</dbReference>
<dbReference type="PANTHER" id="PTHR20836">
    <property type="entry name" value="DIHYDRODIPICOLINATE REDUCTASE"/>
    <property type="match status" value="1"/>
</dbReference>
<protein>
    <recommendedName>
        <fullName evidence="10 13">4-hydroxy-tetrahydrodipicolinate reductase</fullName>
        <shortName evidence="13">HTPA reductase</shortName>
        <ecNumber evidence="10 13">1.17.1.8</ecNumber>
    </recommendedName>
</protein>
<dbReference type="Pfam" id="PF05173">
    <property type="entry name" value="DapB_C"/>
    <property type="match status" value="1"/>
</dbReference>
<feature type="binding site" evidence="13">
    <location>
        <begin position="163"/>
        <end position="164"/>
    </location>
    <ligand>
        <name>(S)-2,3,4,5-tetrahydrodipicolinate</name>
        <dbReference type="ChEBI" id="CHEBI:16845"/>
    </ligand>
</feature>
<evidence type="ECO:0000256" key="10">
    <source>
        <dbReference type="ARBA" id="ARBA00038983"/>
    </source>
</evidence>
<keyword evidence="5 13" id="KW-0220">Diaminopimelate biosynthesis</keyword>
<feature type="domain" description="Dihydrodipicolinate reductase N-terminal" evidence="14">
    <location>
        <begin position="4"/>
        <end position="126"/>
    </location>
</feature>
<dbReference type="EMBL" id="MPDK01000019">
    <property type="protein sequence ID" value="PWI57067.1"/>
    <property type="molecule type" value="Genomic_DNA"/>
</dbReference>
<evidence type="ECO:0000313" key="16">
    <source>
        <dbReference type="EMBL" id="PWI57067.1"/>
    </source>
</evidence>
<feature type="domain" description="Dihydrodipicolinate reductase C-terminal" evidence="15">
    <location>
        <begin position="129"/>
        <end position="236"/>
    </location>
</feature>
<comment type="caution">
    <text evidence="13">Was originally thought to be a dihydrodipicolinate reductase (DHDPR), catalyzing the conversion of dihydrodipicolinate to tetrahydrodipicolinate. However, it was shown in E.coli that the substrate of the enzymatic reaction is not dihydrodipicolinate (DHDP) but in fact (2S,4S)-4-hydroxy-2,3,4,5-tetrahydrodipicolinic acid (HTPA), the product released by the DapA-catalyzed reaction.</text>
</comment>
<dbReference type="RefSeq" id="WP_109431147.1">
    <property type="nucleotide sequence ID" value="NZ_MPDK01000019.1"/>
</dbReference>
<comment type="pathway">
    <text evidence="9 13">Amino-acid biosynthesis; L-lysine biosynthesis via DAP pathway; (S)-tetrahydrodipicolinate from L-aspartate: step 4/4.</text>
</comment>
<evidence type="ECO:0000259" key="15">
    <source>
        <dbReference type="Pfam" id="PF05173"/>
    </source>
</evidence>
<dbReference type="GO" id="GO:0016726">
    <property type="term" value="F:oxidoreductase activity, acting on CH or CH2 groups, NAD or NADP as acceptor"/>
    <property type="evidence" value="ECO:0007669"/>
    <property type="project" value="UniProtKB-UniRule"/>
</dbReference>
<dbReference type="EC" id="1.17.1.8" evidence="10 13"/>
<evidence type="ECO:0000256" key="7">
    <source>
        <dbReference type="ARBA" id="ARBA00023027"/>
    </source>
</evidence>
<evidence type="ECO:0000256" key="4">
    <source>
        <dbReference type="ARBA" id="ARBA00022857"/>
    </source>
</evidence>
<dbReference type="GO" id="GO:0051287">
    <property type="term" value="F:NAD binding"/>
    <property type="evidence" value="ECO:0007669"/>
    <property type="project" value="UniProtKB-UniRule"/>
</dbReference>
<dbReference type="GO" id="GO:0009089">
    <property type="term" value="P:lysine biosynthetic process via diaminopimelate"/>
    <property type="evidence" value="ECO:0007669"/>
    <property type="project" value="UniProtKB-UniRule"/>
</dbReference>
<keyword evidence="4 13" id="KW-0521">NADP</keyword>
<dbReference type="NCBIfam" id="TIGR00036">
    <property type="entry name" value="dapB"/>
    <property type="match status" value="1"/>
</dbReference>
<feature type="binding site" evidence="13">
    <location>
        <position position="154"/>
    </location>
    <ligand>
        <name>(S)-2,3,4,5-tetrahydrodipicolinate</name>
        <dbReference type="ChEBI" id="CHEBI:16845"/>
    </ligand>
</feature>
<comment type="similarity">
    <text evidence="1 13">Belongs to the DapB family.</text>
</comment>
<dbReference type="SUPFAM" id="SSF51735">
    <property type="entry name" value="NAD(P)-binding Rossmann-fold domains"/>
    <property type="match status" value="1"/>
</dbReference>
<dbReference type="PANTHER" id="PTHR20836:SF0">
    <property type="entry name" value="4-HYDROXY-TETRAHYDRODIPICOLINATE REDUCTASE 1, CHLOROPLASTIC-RELATED"/>
    <property type="match status" value="1"/>
</dbReference>
<comment type="subunit">
    <text evidence="13">Homotetramer.</text>
</comment>
<dbReference type="InterPro" id="IPR022664">
    <property type="entry name" value="DapB_N_CS"/>
</dbReference>
<dbReference type="Proteomes" id="UP000245380">
    <property type="component" value="Unassembled WGS sequence"/>
</dbReference>
<dbReference type="GO" id="GO:0005829">
    <property type="term" value="C:cytosol"/>
    <property type="evidence" value="ECO:0007669"/>
    <property type="project" value="TreeGrafter"/>
</dbReference>
<organism evidence="16 17">
    <name type="scientific">Sulfoacidibacillus thermotolerans</name>
    <name type="common">Acidibacillus sulfuroxidans</name>
    <dbReference type="NCBI Taxonomy" id="1765684"/>
    <lineage>
        <taxon>Bacteria</taxon>
        <taxon>Bacillati</taxon>
        <taxon>Bacillota</taxon>
        <taxon>Bacilli</taxon>
        <taxon>Bacillales</taxon>
        <taxon>Alicyclobacillaceae</taxon>
        <taxon>Sulfoacidibacillus</taxon>
    </lineage>
</organism>
<dbReference type="HAMAP" id="MF_00102">
    <property type="entry name" value="DapB"/>
    <property type="match status" value="1"/>
</dbReference>
<gene>
    <name evidence="13" type="primary">dapB</name>
    <name evidence="16" type="ORF">BM613_10475</name>
</gene>
<dbReference type="Gene3D" id="3.40.50.720">
    <property type="entry name" value="NAD(P)-binding Rossmann-like Domain"/>
    <property type="match status" value="1"/>
</dbReference>
<comment type="function">
    <text evidence="13">Catalyzes the conversion of 4-hydroxy-tetrahydrodipicolinate (HTPA) to tetrahydrodipicolinate.</text>
</comment>
<dbReference type="GO" id="GO:0050661">
    <property type="term" value="F:NADP binding"/>
    <property type="evidence" value="ECO:0007669"/>
    <property type="project" value="UniProtKB-UniRule"/>
</dbReference>
<feature type="binding site" evidence="13">
    <location>
        <position position="37"/>
    </location>
    <ligand>
        <name>NADP(+)</name>
        <dbReference type="ChEBI" id="CHEBI:58349"/>
    </ligand>
</feature>
<evidence type="ECO:0000256" key="12">
    <source>
        <dbReference type="ARBA" id="ARBA00049396"/>
    </source>
</evidence>
<evidence type="ECO:0000256" key="11">
    <source>
        <dbReference type="ARBA" id="ARBA00049080"/>
    </source>
</evidence>
<evidence type="ECO:0000256" key="2">
    <source>
        <dbReference type="ARBA" id="ARBA00022490"/>
    </source>
</evidence>
<dbReference type="InterPro" id="IPR000846">
    <property type="entry name" value="DapB_N"/>
</dbReference>
<evidence type="ECO:0000256" key="5">
    <source>
        <dbReference type="ARBA" id="ARBA00022915"/>
    </source>
</evidence>
<keyword evidence="6 13" id="KW-0560">Oxidoreductase</keyword>
<dbReference type="OrthoDB" id="9790352at2"/>
<feature type="binding site" evidence="13">
    <location>
        <begin position="123"/>
        <end position="126"/>
    </location>
    <ligand>
        <name>NAD(+)</name>
        <dbReference type="ChEBI" id="CHEBI:57540"/>
    </ligand>
</feature>
<dbReference type="GO" id="GO:0008839">
    <property type="term" value="F:4-hydroxy-tetrahydrodipicolinate reductase"/>
    <property type="evidence" value="ECO:0007669"/>
    <property type="project" value="UniProtKB-UniRule"/>
</dbReference>
<evidence type="ECO:0000256" key="3">
    <source>
        <dbReference type="ARBA" id="ARBA00022605"/>
    </source>
</evidence>
<evidence type="ECO:0000256" key="1">
    <source>
        <dbReference type="ARBA" id="ARBA00006642"/>
    </source>
</evidence>
<dbReference type="AlphaFoldDB" id="A0A2U3D712"/>
<feature type="binding site" evidence="13">
    <location>
        <begin position="10"/>
        <end position="15"/>
    </location>
    <ligand>
        <name>NAD(+)</name>
        <dbReference type="ChEBI" id="CHEBI:57540"/>
    </ligand>
</feature>
<evidence type="ECO:0000256" key="13">
    <source>
        <dbReference type="HAMAP-Rule" id="MF_00102"/>
    </source>
</evidence>
<proteinExistence type="inferred from homology"/>
<keyword evidence="8 13" id="KW-0457">Lysine biosynthesis</keyword>
<evidence type="ECO:0000256" key="6">
    <source>
        <dbReference type="ARBA" id="ARBA00023002"/>
    </source>
</evidence>
<accession>A0A2U3D712</accession>
<dbReference type="GO" id="GO:0019877">
    <property type="term" value="P:diaminopimelate biosynthetic process"/>
    <property type="evidence" value="ECO:0007669"/>
    <property type="project" value="UniProtKB-UniRule"/>
</dbReference>
<dbReference type="UniPathway" id="UPA00034">
    <property type="reaction ID" value="UER00018"/>
</dbReference>
<dbReference type="InterPro" id="IPR036291">
    <property type="entry name" value="NAD(P)-bd_dom_sf"/>
</dbReference>
<dbReference type="Pfam" id="PF01113">
    <property type="entry name" value="DapB_N"/>
    <property type="match status" value="1"/>
</dbReference>
<comment type="caution">
    <text evidence="16">The sequence shown here is derived from an EMBL/GenBank/DDBJ whole genome shotgun (WGS) entry which is preliminary data.</text>
</comment>
<dbReference type="FunFam" id="3.30.360.10:FF:000009">
    <property type="entry name" value="4-hydroxy-tetrahydrodipicolinate reductase"/>
    <property type="match status" value="1"/>
</dbReference>
<feature type="active site" description="Proton donor/acceptor" evidence="13">
    <location>
        <position position="153"/>
    </location>
</feature>
<comment type="catalytic activity">
    <reaction evidence="11 13">
        <text>(S)-2,3,4,5-tetrahydrodipicolinate + NADP(+) + H2O = (2S,4S)-4-hydroxy-2,3,4,5-tetrahydrodipicolinate + NADPH + H(+)</text>
        <dbReference type="Rhea" id="RHEA:35331"/>
        <dbReference type="ChEBI" id="CHEBI:15377"/>
        <dbReference type="ChEBI" id="CHEBI:15378"/>
        <dbReference type="ChEBI" id="CHEBI:16845"/>
        <dbReference type="ChEBI" id="CHEBI:57783"/>
        <dbReference type="ChEBI" id="CHEBI:58349"/>
        <dbReference type="ChEBI" id="CHEBI:67139"/>
        <dbReference type="EC" id="1.17.1.8"/>
    </reaction>
</comment>
<keyword evidence="7 13" id="KW-0520">NAD</keyword>
<evidence type="ECO:0000256" key="8">
    <source>
        <dbReference type="ARBA" id="ARBA00023154"/>
    </source>
</evidence>
<keyword evidence="2 13" id="KW-0963">Cytoplasm</keyword>
<reference evidence="16 17" key="1">
    <citation type="submission" date="2016-11" db="EMBL/GenBank/DDBJ databases">
        <title>Comparative genomics of Acidibacillus ferroxidans species.</title>
        <authorList>
            <person name="Oliveira G."/>
            <person name="Nunes G."/>
            <person name="Oliveira R."/>
            <person name="Araujo F."/>
            <person name="Salim A."/>
            <person name="Scholte L."/>
            <person name="Morais D."/>
            <person name="Nancucheo I."/>
            <person name="Johnson D.B."/>
            <person name="Grail B."/>
            <person name="Bittencourt J."/>
            <person name="Valadares R."/>
        </authorList>
    </citation>
    <scope>NUCLEOTIDE SEQUENCE [LARGE SCALE GENOMIC DNA]</scope>
    <source>
        <strain evidence="16 17">Y002</strain>
    </source>
</reference>
<dbReference type="InterPro" id="IPR022663">
    <property type="entry name" value="DapB_C"/>
</dbReference>
<comment type="subcellular location">
    <subcellularLocation>
        <location evidence="13">Cytoplasm</location>
    </subcellularLocation>
</comment>